<gene>
    <name evidence="1" type="ORF">SAMN02745225_01712</name>
</gene>
<dbReference type="EMBL" id="FQUL01000026">
    <property type="protein sequence ID" value="SHE81937.1"/>
    <property type="molecule type" value="Genomic_DNA"/>
</dbReference>
<dbReference type="Proteomes" id="UP000184295">
    <property type="component" value="Unassembled WGS sequence"/>
</dbReference>
<name>A0A1M4WL60_9ACTN</name>
<keyword evidence="2" id="KW-1185">Reference proteome</keyword>
<evidence type="ECO:0000313" key="1">
    <source>
        <dbReference type="EMBL" id="SHE81937.1"/>
    </source>
</evidence>
<reference evidence="2" key="1">
    <citation type="submission" date="2016-11" db="EMBL/GenBank/DDBJ databases">
        <authorList>
            <person name="Varghese N."/>
            <person name="Submissions S."/>
        </authorList>
    </citation>
    <scope>NUCLEOTIDE SEQUENCE [LARGE SCALE GENOMIC DNA]</scope>
    <source>
        <strain evidence="2">DSM 19514</strain>
    </source>
</reference>
<organism evidence="1 2">
    <name type="scientific">Ferrithrix thermotolerans DSM 19514</name>
    <dbReference type="NCBI Taxonomy" id="1121881"/>
    <lineage>
        <taxon>Bacteria</taxon>
        <taxon>Bacillati</taxon>
        <taxon>Actinomycetota</taxon>
        <taxon>Acidimicrobiia</taxon>
        <taxon>Acidimicrobiales</taxon>
        <taxon>Acidimicrobiaceae</taxon>
        <taxon>Ferrithrix</taxon>
    </lineage>
</organism>
<proteinExistence type="predicted"/>
<protein>
    <submittedName>
        <fullName evidence="1">Uncharacterized protein</fullName>
    </submittedName>
</protein>
<evidence type="ECO:0000313" key="2">
    <source>
        <dbReference type="Proteomes" id="UP000184295"/>
    </source>
</evidence>
<dbReference type="AlphaFoldDB" id="A0A1M4WL60"/>
<accession>A0A1M4WL60</accession>
<sequence>MNFGPLSTRRYFGAPLVATRSSKCTSTPSLSMDLEAEIQRLSLLVLINNVQELDGIGIGALAKEEVHSPTHIN</sequence>